<reference evidence="4 5" key="1">
    <citation type="journal article" date="2019" name="Environ. Microbiol.">
        <title>Species interactions and distinct microbial communities in high Arctic permafrost affected cryosols are associated with the CH4 and CO2 gas fluxes.</title>
        <authorList>
            <person name="Altshuler I."/>
            <person name="Hamel J."/>
            <person name="Turney S."/>
            <person name="Magnuson E."/>
            <person name="Levesque R."/>
            <person name="Greer C."/>
            <person name="Whyte L.G."/>
        </authorList>
    </citation>
    <scope>NUCLEOTIDE SEQUENCE [LARGE SCALE GENOMIC DNA]</scope>
    <source>
        <strain evidence="4 5">OWC5</strain>
    </source>
</reference>
<evidence type="ECO:0000313" key="4">
    <source>
        <dbReference type="EMBL" id="TPG84846.1"/>
    </source>
</evidence>
<keyword evidence="2" id="KW-0520">NAD</keyword>
<dbReference type="Pfam" id="PF00171">
    <property type="entry name" value="Aldedh"/>
    <property type="match status" value="1"/>
</dbReference>
<dbReference type="InterPro" id="IPR016163">
    <property type="entry name" value="Ald_DH_C"/>
</dbReference>
<organism evidence="4 5">
    <name type="scientific">Pseudomonas mandelii</name>
    <dbReference type="NCBI Taxonomy" id="75612"/>
    <lineage>
        <taxon>Bacteria</taxon>
        <taxon>Pseudomonadati</taxon>
        <taxon>Pseudomonadota</taxon>
        <taxon>Gammaproteobacteria</taxon>
        <taxon>Pseudomonadales</taxon>
        <taxon>Pseudomonadaceae</taxon>
        <taxon>Pseudomonas</taxon>
    </lineage>
</organism>
<evidence type="ECO:0000256" key="1">
    <source>
        <dbReference type="ARBA" id="ARBA00009986"/>
    </source>
</evidence>
<name>A0A502IGW0_9PSED</name>
<sequence>MVNNGQVCAAASRFYMYCSIYDKLVEDLTAAVSAMPIGAGMNCDAAINSLVSRKQQQSVLKHIELARQKAARVVSGGELLEDEGFYVQPTILADIGPVLGVVIQYVAYCVAEPSRGRFAYRELQYLISASESERR</sequence>
<protein>
    <submittedName>
        <fullName evidence="4">Aldehyde dehydrogenase family protein</fullName>
    </submittedName>
</protein>
<dbReference type="Proteomes" id="UP000320914">
    <property type="component" value="Unassembled WGS sequence"/>
</dbReference>
<dbReference type="InterPro" id="IPR015590">
    <property type="entry name" value="Aldehyde_DH_dom"/>
</dbReference>
<dbReference type="PANTHER" id="PTHR43860:SF2">
    <property type="entry name" value="BETAINE ALDEHYDE DEHYDROGENASE-RELATED"/>
    <property type="match status" value="1"/>
</dbReference>
<dbReference type="GO" id="GO:0016620">
    <property type="term" value="F:oxidoreductase activity, acting on the aldehyde or oxo group of donors, NAD or NADP as acceptor"/>
    <property type="evidence" value="ECO:0007669"/>
    <property type="project" value="InterPro"/>
</dbReference>
<proteinExistence type="inferred from homology"/>
<comment type="caution">
    <text evidence="4">The sequence shown here is derived from an EMBL/GenBank/DDBJ whole genome shotgun (WGS) entry which is preliminary data.</text>
</comment>
<evidence type="ECO:0000259" key="3">
    <source>
        <dbReference type="Pfam" id="PF00171"/>
    </source>
</evidence>
<feature type="domain" description="Aldehyde dehydrogenase" evidence="3">
    <location>
        <begin position="2"/>
        <end position="96"/>
    </location>
</feature>
<dbReference type="InterPro" id="IPR016161">
    <property type="entry name" value="Ald_DH/histidinol_DH"/>
</dbReference>
<dbReference type="SUPFAM" id="SSF53720">
    <property type="entry name" value="ALDH-like"/>
    <property type="match status" value="1"/>
</dbReference>
<gene>
    <name evidence="4" type="ORF">EAH74_11025</name>
</gene>
<dbReference type="Gene3D" id="3.40.309.10">
    <property type="entry name" value="Aldehyde Dehydrogenase, Chain A, domain 2"/>
    <property type="match status" value="1"/>
</dbReference>
<dbReference type="EMBL" id="RCZA01000004">
    <property type="protein sequence ID" value="TPG84846.1"/>
    <property type="molecule type" value="Genomic_DNA"/>
</dbReference>
<evidence type="ECO:0000313" key="5">
    <source>
        <dbReference type="Proteomes" id="UP000320914"/>
    </source>
</evidence>
<comment type="similarity">
    <text evidence="1">Belongs to the aldehyde dehydrogenase family.</text>
</comment>
<evidence type="ECO:0000256" key="2">
    <source>
        <dbReference type="ARBA" id="ARBA00023027"/>
    </source>
</evidence>
<dbReference type="PANTHER" id="PTHR43860">
    <property type="entry name" value="BETAINE ALDEHYDE DEHYDROGENASE"/>
    <property type="match status" value="1"/>
</dbReference>
<accession>A0A502IGW0</accession>
<dbReference type="AlphaFoldDB" id="A0A502IGW0"/>